<keyword evidence="1" id="KW-0812">Transmembrane</keyword>
<sequence length="145" mass="16116">MAFFAAITCGITVIISRTTNAQLSKHISNRASTFYNYLTGGIVSLIVLLISKEIAPSWVFPDNISGYLMYLGGIVGVFSILLSNYITPKISAFQLTIILFISQIFTGIIIDWLRYDTLSIGKVIGGILVLFGLIYNTYIDYKQRN</sequence>
<evidence type="ECO:0000313" key="3">
    <source>
        <dbReference type="Proteomes" id="UP000184038"/>
    </source>
</evidence>
<dbReference type="InterPro" id="IPR037185">
    <property type="entry name" value="EmrE-like"/>
</dbReference>
<dbReference type="STRING" id="1120996.SAMN02746066_04122"/>
<accession>A0A1M7MYH0</accession>
<keyword evidence="1" id="KW-0472">Membrane</keyword>
<keyword evidence="1" id="KW-1133">Transmembrane helix</keyword>
<dbReference type="AlphaFoldDB" id="A0A1M7MYH0"/>
<dbReference type="InterPro" id="IPR006750">
    <property type="entry name" value="YdcZ"/>
</dbReference>
<dbReference type="EMBL" id="FRCP01000023">
    <property type="protein sequence ID" value="SHM96250.1"/>
    <property type="molecule type" value="Genomic_DNA"/>
</dbReference>
<dbReference type="PANTHER" id="PTHR34821">
    <property type="entry name" value="INNER MEMBRANE PROTEIN YDCZ"/>
    <property type="match status" value="1"/>
</dbReference>
<dbReference type="Pfam" id="PF04657">
    <property type="entry name" value="DMT_YdcZ"/>
    <property type="match status" value="1"/>
</dbReference>
<name>A0A1M7MYH0_9FIRM</name>
<dbReference type="OrthoDB" id="1654616at2"/>
<dbReference type="RefSeq" id="WP_073290889.1">
    <property type="nucleotide sequence ID" value="NZ_FRCP01000023.1"/>
</dbReference>
<dbReference type="Proteomes" id="UP000184038">
    <property type="component" value="Unassembled WGS sequence"/>
</dbReference>
<gene>
    <name evidence="2" type="ORF">SAMN02746066_04122</name>
</gene>
<evidence type="ECO:0000256" key="1">
    <source>
        <dbReference type="SAM" id="Phobius"/>
    </source>
</evidence>
<dbReference type="GO" id="GO:0005886">
    <property type="term" value="C:plasma membrane"/>
    <property type="evidence" value="ECO:0007669"/>
    <property type="project" value="TreeGrafter"/>
</dbReference>
<protein>
    <submittedName>
        <fullName evidence="2">Transporter family-2 protein</fullName>
    </submittedName>
</protein>
<feature type="transmembrane region" description="Helical" evidence="1">
    <location>
        <begin position="120"/>
        <end position="139"/>
    </location>
</feature>
<feature type="transmembrane region" description="Helical" evidence="1">
    <location>
        <begin position="67"/>
        <end position="86"/>
    </location>
</feature>
<evidence type="ECO:0000313" key="2">
    <source>
        <dbReference type="EMBL" id="SHM96250.1"/>
    </source>
</evidence>
<dbReference type="PANTHER" id="PTHR34821:SF2">
    <property type="entry name" value="INNER MEMBRANE PROTEIN YDCZ"/>
    <property type="match status" value="1"/>
</dbReference>
<reference evidence="2 3" key="1">
    <citation type="submission" date="2016-11" db="EMBL/GenBank/DDBJ databases">
        <authorList>
            <person name="Jaros S."/>
            <person name="Januszkiewicz K."/>
            <person name="Wedrychowicz H."/>
        </authorList>
    </citation>
    <scope>NUCLEOTIDE SEQUENCE [LARGE SCALE GENOMIC DNA]</scope>
    <source>
        <strain evidence="2 3">DSM 15930</strain>
    </source>
</reference>
<feature type="transmembrane region" description="Helical" evidence="1">
    <location>
        <begin position="92"/>
        <end position="113"/>
    </location>
</feature>
<feature type="transmembrane region" description="Helical" evidence="1">
    <location>
        <begin position="37"/>
        <end position="55"/>
    </location>
</feature>
<keyword evidence="3" id="KW-1185">Reference proteome</keyword>
<organism evidence="2 3">
    <name type="scientific">Anaerosporobacter mobilis DSM 15930</name>
    <dbReference type="NCBI Taxonomy" id="1120996"/>
    <lineage>
        <taxon>Bacteria</taxon>
        <taxon>Bacillati</taxon>
        <taxon>Bacillota</taxon>
        <taxon>Clostridia</taxon>
        <taxon>Lachnospirales</taxon>
        <taxon>Lachnospiraceae</taxon>
        <taxon>Anaerosporobacter</taxon>
    </lineage>
</organism>
<proteinExistence type="predicted"/>
<dbReference type="SUPFAM" id="SSF103481">
    <property type="entry name" value="Multidrug resistance efflux transporter EmrE"/>
    <property type="match status" value="1"/>
</dbReference>